<proteinExistence type="predicted"/>
<dbReference type="Pfam" id="PF00440">
    <property type="entry name" value="TetR_N"/>
    <property type="match status" value="1"/>
</dbReference>
<keyword evidence="5" id="KW-1185">Reference proteome</keyword>
<accession>A0A285V7Y3</accession>
<evidence type="ECO:0000313" key="5">
    <source>
        <dbReference type="Proteomes" id="UP000219435"/>
    </source>
</evidence>
<gene>
    <name evidence="4" type="ORF">SAMN05660748_2410</name>
</gene>
<dbReference type="EMBL" id="OBQI01000003">
    <property type="protein sequence ID" value="SOC49678.1"/>
    <property type="molecule type" value="Genomic_DNA"/>
</dbReference>
<dbReference type="PRINTS" id="PR00455">
    <property type="entry name" value="HTHTETR"/>
</dbReference>
<feature type="DNA-binding region" description="H-T-H motif" evidence="2">
    <location>
        <begin position="29"/>
        <end position="48"/>
    </location>
</feature>
<sequence>MPRPQLHAPEAVLDAVEELLAEGGRAALTIRALAARAGASNGSIYHSFGSLEAVVGRAWLRRAEQFLALQRAAVEAALLRDDPRGAVQAAADTTAQLAERDLRAAHLLVVLQRDEVLTDALPIEVADRLRALDAALLDTLRTLARAVFGRAGAAPVDVITACVVRLPAALLFPDVRAGHVRQATRDQLAAAVAAVLACGLPA</sequence>
<keyword evidence="1 2" id="KW-0238">DNA-binding</keyword>
<evidence type="ECO:0000259" key="3">
    <source>
        <dbReference type="PROSITE" id="PS50977"/>
    </source>
</evidence>
<dbReference type="Gene3D" id="1.10.357.10">
    <property type="entry name" value="Tetracycline Repressor, domain 2"/>
    <property type="match status" value="1"/>
</dbReference>
<dbReference type="GO" id="GO:0003677">
    <property type="term" value="F:DNA binding"/>
    <property type="evidence" value="ECO:0007669"/>
    <property type="project" value="UniProtKB-UniRule"/>
</dbReference>
<dbReference type="Proteomes" id="UP000219435">
    <property type="component" value="Unassembled WGS sequence"/>
</dbReference>
<evidence type="ECO:0000256" key="1">
    <source>
        <dbReference type="ARBA" id="ARBA00023125"/>
    </source>
</evidence>
<protein>
    <submittedName>
        <fullName evidence="4">Transcriptional regulator, TetR family</fullName>
    </submittedName>
</protein>
<dbReference type="PROSITE" id="PS50977">
    <property type="entry name" value="HTH_TETR_2"/>
    <property type="match status" value="1"/>
</dbReference>
<dbReference type="OrthoDB" id="9806334at2"/>
<evidence type="ECO:0000256" key="2">
    <source>
        <dbReference type="PROSITE-ProRule" id="PRU00335"/>
    </source>
</evidence>
<dbReference type="InterPro" id="IPR001647">
    <property type="entry name" value="HTH_TetR"/>
</dbReference>
<evidence type="ECO:0000313" key="4">
    <source>
        <dbReference type="EMBL" id="SOC49678.1"/>
    </source>
</evidence>
<dbReference type="SUPFAM" id="SSF46689">
    <property type="entry name" value="Homeodomain-like"/>
    <property type="match status" value="1"/>
</dbReference>
<organism evidence="4 5">
    <name type="scientific">Blastococcus aggregatus</name>
    <dbReference type="NCBI Taxonomy" id="38502"/>
    <lineage>
        <taxon>Bacteria</taxon>
        <taxon>Bacillati</taxon>
        <taxon>Actinomycetota</taxon>
        <taxon>Actinomycetes</taxon>
        <taxon>Geodermatophilales</taxon>
        <taxon>Geodermatophilaceae</taxon>
        <taxon>Blastococcus</taxon>
    </lineage>
</organism>
<dbReference type="RefSeq" id="WP_097195221.1">
    <property type="nucleotide sequence ID" value="NZ_OBQI01000003.1"/>
</dbReference>
<reference evidence="5" key="1">
    <citation type="submission" date="2017-08" db="EMBL/GenBank/DDBJ databases">
        <authorList>
            <person name="Varghese N."/>
            <person name="Submissions S."/>
        </authorList>
    </citation>
    <scope>NUCLEOTIDE SEQUENCE [LARGE SCALE GENOMIC DNA]</scope>
    <source>
        <strain evidence="5">DSM 4725</strain>
    </source>
</reference>
<feature type="domain" description="HTH tetR-type" evidence="3">
    <location>
        <begin position="6"/>
        <end position="66"/>
    </location>
</feature>
<dbReference type="AlphaFoldDB" id="A0A285V7Y3"/>
<name>A0A285V7Y3_9ACTN</name>
<dbReference type="InterPro" id="IPR009057">
    <property type="entry name" value="Homeodomain-like_sf"/>
</dbReference>